<gene>
    <name evidence="5 6" type="primary">LOC108733129</name>
</gene>
<dbReference type="GeneID" id="108733129"/>
<evidence type="ECO:0000313" key="6">
    <source>
        <dbReference type="RefSeq" id="XP_018319687.1"/>
    </source>
</evidence>
<dbReference type="Pfam" id="PF05907">
    <property type="entry name" value="CXXC_Zn-b_euk"/>
    <property type="match status" value="1"/>
</dbReference>
<dbReference type="STRING" id="224129.A0A1W4W6E4"/>
<dbReference type="KEGG" id="apln:108733129"/>
<dbReference type="InterPro" id="IPR008584">
    <property type="entry name" value="CXXC_Zn-binding_euk"/>
</dbReference>
<keyword evidence="3" id="KW-0862">Zinc</keyword>
<comment type="similarity">
    <text evidence="1">Belongs to the UPF0587 family.</text>
</comment>
<dbReference type="AlphaFoldDB" id="A0A1W4W6E4"/>
<protein>
    <submittedName>
        <fullName evidence="5 6">UPF0587 protein CG4646</fullName>
    </submittedName>
</protein>
<dbReference type="SUPFAM" id="SSF141678">
    <property type="entry name" value="MAL13P1.257-like"/>
    <property type="match status" value="1"/>
</dbReference>
<dbReference type="OrthoDB" id="10248838at2759"/>
<reference evidence="5 6" key="1">
    <citation type="submission" date="2025-04" db="UniProtKB">
        <authorList>
            <consortium name="RefSeq"/>
        </authorList>
    </citation>
    <scope>IDENTIFICATION</scope>
    <source>
        <tissue evidence="5 6">Entire body</tissue>
    </source>
</reference>
<dbReference type="PANTHER" id="PTHR12857:SF0">
    <property type="entry name" value="CXXC MOTIF CONTAINING ZINC BINDING PROTEIN"/>
    <property type="match status" value="1"/>
</dbReference>
<keyword evidence="2" id="KW-0479">Metal-binding</keyword>
<dbReference type="GO" id="GO:0008270">
    <property type="term" value="F:zinc ion binding"/>
    <property type="evidence" value="ECO:0007669"/>
    <property type="project" value="TreeGrafter"/>
</dbReference>
<dbReference type="PANTHER" id="PTHR12857">
    <property type="entry name" value="CXXC MOTIF CONTAINING ZINC BINDING PROTEIN"/>
    <property type="match status" value="1"/>
</dbReference>
<dbReference type="Proteomes" id="UP000192223">
    <property type="component" value="Unplaced"/>
</dbReference>
<evidence type="ECO:0000256" key="3">
    <source>
        <dbReference type="ARBA" id="ARBA00022833"/>
    </source>
</evidence>
<evidence type="ECO:0000313" key="4">
    <source>
        <dbReference type="Proteomes" id="UP000192223"/>
    </source>
</evidence>
<evidence type="ECO:0000256" key="1">
    <source>
        <dbReference type="ARBA" id="ARBA00007818"/>
    </source>
</evidence>
<keyword evidence="4" id="KW-1185">Reference proteome</keyword>
<name>A0A1W4W6E4_AGRPL</name>
<sequence>MGKVSLQIKATLENVDEIAPNHPDYNYLLKMKCTNCGEVSDKWHDVSEARTYPTKMGKKDTHFLAKCKLCGRESSVDIVQGSNGSYTLECQGNFKSIVTFECRGFEPIEFSPGPGWKVKVRETGNVFDADLSEKEWVEYDEELGESFGIYEFASQFVKVK</sequence>
<dbReference type="RefSeq" id="XP_018319686.1">
    <property type="nucleotide sequence ID" value="XM_018464184.2"/>
</dbReference>
<dbReference type="RefSeq" id="XP_018319687.1">
    <property type="nucleotide sequence ID" value="XM_018464185.2"/>
</dbReference>
<evidence type="ECO:0000313" key="5">
    <source>
        <dbReference type="RefSeq" id="XP_018319686.1"/>
    </source>
</evidence>
<organism evidence="4 5">
    <name type="scientific">Agrilus planipennis</name>
    <name type="common">Emerald ash borer</name>
    <name type="synonym">Agrilus marcopoli</name>
    <dbReference type="NCBI Taxonomy" id="224129"/>
    <lineage>
        <taxon>Eukaryota</taxon>
        <taxon>Metazoa</taxon>
        <taxon>Ecdysozoa</taxon>
        <taxon>Arthropoda</taxon>
        <taxon>Hexapoda</taxon>
        <taxon>Insecta</taxon>
        <taxon>Pterygota</taxon>
        <taxon>Neoptera</taxon>
        <taxon>Endopterygota</taxon>
        <taxon>Coleoptera</taxon>
        <taxon>Polyphaga</taxon>
        <taxon>Elateriformia</taxon>
        <taxon>Buprestoidea</taxon>
        <taxon>Buprestidae</taxon>
        <taxon>Agrilinae</taxon>
        <taxon>Agrilus</taxon>
    </lineage>
</organism>
<proteinExistence type="inferred from homology"/>
<accession>A0A1W4W6E4</accession>
<evidence type="ECO:0000256" key="2">
    <source>
        <dbReference type="ARBA" id="ARBA00022723"/>
    </source>
</evidence>